<protein>
    <recommendedName>
        <fullName evidence="4">Glycosyltransferase</fullName>
    </recommendedName>
</protein>
<evidence type="ECO:0000256" key="1">
    <source>
        <dbReference type="SAM" id="SignalP"/>
    </source>
</evidence>
<feature type="signal peptide" evidence="1">
    <location>
        <begin position="1"/>
        <end position="21"/>
    </location>
</feature>
<dbReference type="Pfam" id="PF20706">
    <property type="entry name" value="GT4-conflict"/>
    <property type="match status" value="1"/>
</dbReference>
<evidence type="ECO:0008006" key="4">
    <source>
        <dbReference type="Google" id="ProtNLM"/>
    </source>
</evidence>
<gene>
    <name evidence="2" type="ORF">P5673_008838</name>
</gene>
<organism evidence="2 3">
    <name type="scientific">Acropora cervicornis</name>
    <name type="common">Staghorn coral</name>
    <dbReference type="NCBI Taxonomy" id="6130"/>
    <lineage>
        <taxon>Eukaryota</taxon>
        <taxon>Metazoa</taxon>
        <taxon>Cnidaria</taxon>
        <taxon>Anthozoa</taxon>
        <taxon>Hexacorallia</taxon>
        <taxon>Scleractinia</taxon>
        <taxon>Astrocoeniina</taxon>
        <taxon>Acroporidae</taxon>
        <taxon>Acropora</taxon>
    </lineage>
</organism>
<evidence type="ECO:0000313" key="3">
    <source>
        <dbReference type="Proteomes" id="UP001249851"/>
    </source>
</evidence>
<name>A0AAD9QTE7_ACRCE</name>
<sequence length="453" mass="50726">MFYSTIITFYLFAALDKLNVTLVTNDDGWKITVTDQLLTELAKDPLLRLSGVAPKKIPELLAWAEKLNIELSFPDPLAGFDKNEIVSFLPDKLDIDVLIIHSYGIGLGKQAQVIKKNKKCKWVHVVHTISEELAKFGKEDIGAQDVQIELCESADMIIAIGPKVAETYRNYLAFSGKHVFDLTPGVSHDLIDVRPVVEHGVIFRIMVSATYYEKYFKAKGLDIAAKAINWLKDTSYRIFFLVTPDEEPKELESRLKGLLGHKQFIVKQFQKNAENWKKLLCQVQLAILPSRAEGFGTSMLPALSADVPVLIGANTGLGMAVKELSGGPEYIIDSDEPEVWAKKIKEVREKGEGRCSEDAKKLRKEYMKNYSKTKQCHTLVEKMLGMFPDKQGRLGNSAEHVEDVNTMNASYSEFGFQEREVFSALEQGNKTGAMAQPVQKIGVKKTFPSETTV</sequence>
<dbReference type="Gene3D" id="3.40.50.2000">
    <property type="entry name" value="Glycogen Phosphorylase B"/>
    <property type="match status" value="2"/>
</dbReference>
<keyword evidence="1" id="KW-0732">Signal</keyword>
<accession>A0AAD9QTE7</accession>
<feature type="chain" id="PRO_5041928594" description="Glycosyltransferase" evidence="1">
    <location>
        <begin position="22"/>
        <end position="453"/>
    </location>
</feature>
<comment type="caution">
    <text evidence="2">The sequence shown here is derived from an EMBL/GenBank/DDBJ whole genome shotgun (WGS) entry which is preliminary data.</text>
</comment>
<dbReference type="Proteomes" id="UP001249851">
    <property type="component" value="Unassembled WGS sequence"/>
</dbReference>
<dbReference type="EMBL" id="JARQWQ010000015">
    <property type="protein sequence ID" value="KAK2567053.1"/>
    <property type="molecule type" value="Genomic_DNA"/>
</dbReference>
<dbReference type="AlphaFoldDB" id="A0AAD9QTE7"/>
<reference evidence="2" key="1">
    <citation type="journal article" date="2023" name="G3 (Bethesda)">
        <title>Whole genome assembly and annotation of the endangered Caribbean coral Acropora cervicornis.</title>
        <authorList>
            <person name="Selwyn J.D."/>
            <person name="Vollmer S.V."/>
        </authorList>
    </citation>
    <scope>NUCLEOTIDE SEQUENCE</scope>
    <source>
        <strain evidence="2">K2</strain>
    </source>
</reference>
<evidence type="ECO:0000313" key="2">
    <source>
        <dbReference type="EMBL" id="KAK2567053.1"/>
    </source>
</evidence>
<proteinExistence type="predicted"/>
<keyword evidence="3" id="KW-1185">Reference proteome</keyword>
<dbReference type="SUPFAM" id="SSF53756">
    <property type="entry name" value="UDP-Glycosyltransferase/glycogen phosphorylase"/>
    <property type="match status" value="1"/>
</dbReference>
<reference evidence="2" key="2">
    <citation type="journal article" date="2023" name="Science">
        <title>Genomic signatures of disease resistance in endangered staghorn corals.</title>
        <authorList>
            <person name="Vollmer S.V."/>
            <person name="Selwyn J.D."/>
            <person name="Despard B.A."/>
            <person name="Roesel C.L."/>
        </authorList>
    </citation>
    <scope>NUCLEOTIDE SEQUENCE</scope>
    <source>
        <strain evidence="2">K2</strain>
    </source>
</reference>